<evidence type="ECO:0000256" key="3">
    <source>
        <dbReference type="ARBA" id="ARBA00022801"/>
    </source>
</evidence>
<feature type="active site" description="Nucleophile" evidence="4">
    <location>
        <position position="263"/>
    </location>
</feature>
<protein>
    <submittedName>
        <fullName evidence="6">Multidrug MFS transporter</fullName>
    </submittedName>
</protein>
<dbReference type="GO" id="GO:0004301">
    <property type="term" value="F:epoxide hydrolase activity"/>
    <property type="evidence" value="ECO:0007669"/>
    <property type="project" value="TreeGrafter"/>
</dbReference>
<dbReference type="Proteomes" id="UP000414136">
    <property type="component" value="Unassembled WGS sequence"/>
</dbReference>
<dbReference type="OrthoDB" id="9780765at2"/>
<dbReference type="InterPro" id="IPR029058">
    <property type="entry name" value="AB_hydrolase_fold"/>
</dbReference>
<dbReference type="AlphaFoldDB" id="A0A5E4ZT73"/>
<dbReference type="EMBL" id="CABPSQ010000002">
    <property type="protein sequence ID" value="VVE63987.1"/>
    <property type="molecule type" value="Genomic_DNA"/>
</dbReference>
<keyword evidence="3" id="KW-0378">Hydrolase</keyword>
<feature type="domain" description="Epoxide hydrolase N-terminal" evidence="5">
    <location>
        <begin position="89"/>
        <end position="193"/>
    </location>
</feature>
<evidence type="ECO:0000313" key="6">
    <source>
        <dbReference type="EMBL" id="VVE63987.1"/>
    </source>
</evidence>
<keyword evidence="7" id="KW-1185">Reference proteome</keyword>
<dbReference type="PRINTS" id="PR00412">
    <property type="entry name" value="EPOXHYDRLASE"/>
</dbReference>
<organism evidence="6 7">
    <name type="scientific">Pandoraea captiosa</name>
    <dbReference type="NCBI Taxonomy" id="2508302"/>
    <lineage>
        <taxon>Bacteria</taxon>
        <taxon>Pseudomonadati</taxon>
        <taxon>Pseudomonadota</taxon>
        <taxon>Betaproteobacteria</taxon>
        <taxon>Burkholderiales</taxon>
        <taxon>Burkholderiaceae</taxon>
        <taxon>Pandoraea</taxon>
    </lineage>
</organism>
<dbReference type="Pfam" id="PF06441">
    <property type="entry name" value="EHN"/>
    <property type="match status" value="1"/>
</dbReference>
<evidence type="ECO:0000256" key="4">
    <source>
        <dbReference type="PIRSR" id="PIRSR001112-1"/>
    </source>
</evidence>
<evidence type="ECO:0000256" key="1">
    <source>
        <dbReference type="ARBA" id="ARBA00010088"/>
    </source>
</evidence>
<comment type="similarity">
    <text evidence="1">Belongs to the peptidase S33 family.</text>
</comment>
<dbReference type="InterPro" id="IPR010497">
    <property type="entry name" value="Epoxide_hydro_N"/>
</dbReference>
<gene>
    <name evidence="6" type="ORF">PCA31118_01454</name>
</gene>
<dbReference type="PIRSF" id="PIRSF001112">
    <property type="entry name" value="Epoxide_hydrolase"/>
    <property type="match status" value="1"/>
</dbReference>
<reference evidence="6 7" key="1">
    <citation type="submission" date="2019-08" db="EMBL/GenBank/DDBJ databases">
        <authorList>
            <person name="Peeters C."/>
        </authorList>
    </citation>
    <scope>NUCLEOTIDE SEQUENCE [LARGE SCALE GENOMIC DNA]</scope>
    <source>
        <strain evidence="6 7">LMG 31118</strain>
    </source>
</reference>
<keyword evidence="2" id="KW-0058">Aromatic hydrocarbons catabolism</keyword>
<evidence type="ECO:0000259" key="5">
    <source>
        <dbReference type="Pfam" id="PF06441"/>
    </source>
</evidence>
<feature type="active site" description="Proton acceptor" evidence="4">
    <location>
        <position position="454"/>
    </location>
</feature>
<proteinExistence type="inferred from homology"/>
<dbReference type="Gene3D" id="3.40.50.1820">
    <property type="entry name" value="alpha/beta hydrolase"/>
    <property type="match status" value="1"/>
</dbReference>
<dbReference type="GO" id="GO:0097176">
    <property type="term" value="P:epoxide metabolic process"/>
    <property type="evidence" value="ECO:0007669"/>
    <property type="project" value="TreeGrafter"/>
</dbReference>
<dbReference type="PANTHER" id="PTHR21661:SF35">
    <property type="entry name" value="EPOXIDE HYDROLASE"/>
    <property type="match status" value="1"/>
</dbReference>
<dbReference type="InterPro" id="IPR000639">
    <property type="entry name" value="Epox_hydrolase-like"/>
</dbReference>
<sequence length="476" mass="52286">MPSAKRSRSPDSFHAPRSLRPTRSTHFSLSVHGARLIALSAAFLCAGALTSAGANAAQLAVNGSGASAEATSGAIVGITSATQAVDTSIRPFRFRASEASLKDLRQRIAATKWPDRELVSDGSQGVQLETMKRLAQYWANDYDWRRVEAKLNALPQYVTNIDGVDIHFIHVRSKHKHALPVIVTHGWPGSVIEQLKLIDPLTNPTAHGGDAQDAFDIVIPSLPGYGFSGKPTELGWDPAHVARAWTELMRRLGYTHYVAQGGDWGDAVTEQMAVQASPGLLAIHTNMPGAVPDDIQKSLDAHLPAPGNLTPDEKRAYEQLDVFYSHGLAYAQEMSARPQTLYGIEDSPIGLAAWMLDHDARSYALIARVFDGKREGLTRDDVLDNITLYWLTNTAVSSARLYWENKFAFFAPKGITIPVAVSAFPDELYQVPESWAKRAFPNLIYYSRADKGGHFAAWEQPDTLTKDLRQAFRSVR</sequence>
<accession>A0A5E4ZT73</accession>
<evidence type="ECO:0000313" key="7">
    <source>
        <dbReference type="Proteomes" id="UP000414136"/>
    </source>
</evidence>
<dbReference type="InterPro" id="IPR016292">
    <property type="entry name" value="Epoxide_hydrolase"/>
</dbReference>
<evidence type="ECO:0000256" key="2">
    <source>
        <dbReference type="ARBA" id="ARBA00022797"/>
    </source>
</evidence>
<dbReference type="PANTHER" id="PTHR21661">
    <property type="entry name" value="EPOXIDE HYDROLASE 1-RELATED"/>
    <property type="match status" value="1"/>
</dbReference>
<name>A0A5E4ZT73_9BURK</name>
<dbReference type="SUPFAM" id="SSF53474">
    <property type="entry name" value="alpha/beta-Hydrolases"/>
    <property type="match status" value="1"/>
</dbReference>
<feature type="active site" description="Proton donor" evidence="4">
    <location>
        <position position="402"/>
    </location>
</feature>